<sequence>MATPAPDELAALRARAYGRGGQALSAEERARLAALEAGWRAAGDDGEADPPAVQSGSSAAGEASIGDRSAESDSAESGPAGHDDTDSDAVPAAPAAPTTTPRARRRAWILAAVGAVAVAAGVTGGFALGRATASNALPAAAAQPFLPLGIDTERIEASRGVVLAQSTWDELHLLGGAGDLLVWWGTSGAQTCIAIEARDLSFARACGDTAEVRSDGLAAAVGYQSDGALTQVTVRANPYAGVLVITRDNAAVG</sequence>
<name>A0A4Y3UIX4_9MICO</name>
<evidence type="ECO:0000313" key="3">
    <source>
        <dbReference type="EMBL" id="TQN00661.1"/>
    </source>
</evidence>
<evidence type="ECO:0000256" key="2">
    <source>
        <dbReference type="SAM" id="Phobius"/>
    </source>
</evidence>
<keyword evidence="2" id="KW-0472">Membrane</keyword>
<organism evidence="3 4">
    <name type="scientific">Microbacterium lacticum</name>
    <dbReference type="NCBI Taxonomy" id="33885"/>
    <lineage>
        <taxon>Bacteria</taxon>
        <taxon>Bacillati</taxon>
        <taxon>Actinomycetota</taxon>
        <taxon>Actinomycetes</taxon>
        <taxon>Micrococcales</taxon>
        <taxon>Microbacteriaceae</taxon>
        <taxon>Microbacterium</taxon>
    </lineage>
</organism>
<feature type="transmembrane region" description="Helical" evidence="2">
    <location>
        <begin position="107"/>
        <end position="128"/>
    </location>
</feature>
<feature type="compositionally biased region" description="Low complexity" evidence="1">
    <location>
        <begin position="88"/>
        <end position="101"/>
    </location>
</feature>
<accession>A0A4Y3UIX4</accession>
<proteinExistence type="predicted"/>
<feature type="compositionally biased region" description="Low complexity" evidence="1">
    <location>
        <begin position="49"/>
        <end position="66"/>
    </location>
</feature>
<evidence type="ECO:0000256" key="1">
    <source>
        <dbReference type="SAM" id="MobiDB-lite"/>
    </source>
</evidence>
<dbReference type="RefSeq" id="WP_170214176.1">
    <property type="nucleotide sequence ID" value="NZ_BJNA01000003.1"/>
</dbReference>
<dbReference type="AlphaFoldDB" id="A0A4Y3UIX4"/>
<keyword evidence="2" id="KW-0812">Transmembrane</keyword>
<reference evidence="3 4" key="1">
    <citation type="submission" date="2019-06" db="EMBL/GenBank/DDBJ databases">
        <title>Sequencing the genomes of 1000 actinobacteria strains.</title>
        <authorList>
            <person name="Klenk H.-P."/>
        </authorList>
    </citation>
    <scope>NUCLEOTIDE SEQUENCE [LARGE SCALE GENOMIC DNA]</scope>
    <source>
        <strain evidence="3 4">DSM 20427</strain>
    </source>
</reference>
<comment type="caution">
    <text evidence="3">The sequence shown here is derived from an EMBL/GenBank/DDBJ whole genome shotgun (WGS) entry which is preliminary data.</text>
</comment>
<keyword evidence="4" id="KW-1185">Reference proteome</keyword>
<feature type="region of interest" description="Disordered" evidence="1">
    <location>
        <begin position="41"/>
        <end position="101"/>
    </location>
</feature>
<protein>
    <submittedName>
        <fullName evidence="3">Uncharacterized protein</fullName>
    </submittedName>
</protein>
<evidence type="ECO:0000313" key="4">
    <source>
        <dbReference type="Proteomes" id="UP000319804"/>
    </source>
</evidence>
<gene>
    <name evidence="3" type="ORF">FHX68_0772</name>
</gene>
<keyword evidence="2" id="KW-1133">Transmembrane helix</keyword>
<dbReference type="EMBL" id="VFPS01000001">
    <property type="protein sequence ID" value="TQN00661.1"/>
    <property type="molecule type" value="Genomic_DNA"/>
</dbReference>
<dbReference type="Proteomes" id="UP000319804">
    <property type="component" value="Unassembled WGS sequence"/>
</dbReference>